<evidence type="ECO:0000313" key="3">
    <source>
        <dbReference type="EMBL" id="KAK1756927.1"/>
    </source>
</evidence>
<feature type="compositionally biased region" description="Basic residues" evidence="1">
    <location>
        <begin position="364"/>
        <end position="377"/>
    </location>
</feature>
<dbReference type="Proteomes" id="UP001239445">
    <property type="component" value="Unassembled WGS sequence"/>
</dbReference>
<keyword evidence="2" id="KW-1133">Transmembrane helix</keyword>
<feature type="transmembrane region" description="Helical" evidence="2">
    <location>
        <begin position="226"/>
        <end position="248"/>
    </location>
</feature>
<feature type="compositionally biased region" description="Low complexity" evidence="1">
    <location>
        <begin position="19"/>
        <end position="29"/>
    </location>
</feature>
<feature type="compositionally biased region" description="Low complexity" evidence="1">
    <location>
        <begin position="295"/>
        <end position="311"/>
    </location>
</feature>
<gene>
    <name evidence="3" type="ORF">QBC47DRAFT_173138</name>
</gene>
<name>A0AAJ0F7K2_9PEZI</name>
<feature type="region of interest" description="Disordered" evidence="1">
    <location>
        <begin position="286"/>
        <end position="377"/>
    </location>
</feature>
<reference evidence="3" key="1">
    <citation type="submission" date="2023-06" db="EMBL/GenBank/DDBJ databases">
        <title>Genome-scale phylogeny and comparative genomics of the fungal order Sordariales.</title>
        <authorList>
            <consortium name="Lawrence Berkeley National Laboratory"/>
            <person name="Hensen N."/>
            <person name="Bonometti L."/>
            <person name="Westerberg I."/>
            <person name="Brannstrom I.O."/>
            <person name="Guillou S."/>
            <person name="Cros-Aarteil S."/>
            <person name="Calhoun S."/>
            <person name="Haridas S."/>
            <person name="Kuo A."/>
            <person name="Mondo S."/>
            <person name="Pangilinan J."/>
            <person name="Riley R."/>
            <person name="Labutti K."/>
            <person name="Andreopoulos B."/>
            <person name="Lipzen A."/>
            <person name="Chen C."/>
            <person name="Yanf M."/>
            <person name="Daum C."/>
            <person name="Ng V."/>
            <person name="Clum A."/>
            <person name="Steindorff A."/>
            <person name="Ohm R."/>
            <person name="Martin F."/>
            <person name="Silar P."/>
            <person name="Natvig D."/>
            <person name="Lalanne C."/>
            <person name="Gautier V."/>
            <person name="Ament-Velasquez S.L."/>
            <person name="Kruys A."/>
            <person name="Hutchinson M.I."/>
            <person name="Powell A.J."/>
            <person name="Barry K."/>
            <person name="Miller A.N."/>
            <person name="Grigoriev I.V."/>
            <person name="Debuchy R."/>
            <person name="Gladieux P."/>
            <person name="Thoren M.H."/>
            <person name="Johannesson H."/>
        </authorList>
    </citation>
    <scope>NUCLEOTIDE SEQUENCE</scope>
    <source>
        <strain evidence="3">PSN4</strain>
    </source>
</reference>
<proteinExistence type="predicted"/>
<comment type="caution">
    <text evidence="3">The sequence shown here is derived from an EMBL/GenBank/DDBJ whole genome shotgun (WGS) entry which is preliminary data.</text>
</comment>
<sequence>MMAIQIPEEELPPPPPETASPSPTHHSSAGQDPSCSDNITTTRHHDHHPSHLVTTLEQHYDIESQSSIPPLTKRIFSLLLKSLAPIALILSCIALWPTLASALDAHRQTALAEWTSAKDFLEYCESRRTSSSSSGAAAGVAAAAACKGVWESNRTLDAPPGFFDPEGHSTKRRRWWKSRSGGGECVWGNWNPAMGVVIEILERALHRVVMIRLGVLFGGGDDEDTLGFGGGGLGLFILFLVVTPWALWEILAALYSSWSAGSDTLTNSAQCLPLRSSPATRQHILSSSRTASWNTAGRTAATGTGTSSTIRSRAEAKRRRRRHSHLATVNSSNASPSVYYDGDTSGDDNQTPFNHKSKTLSPGLKRRRARTFHRSGW</sequence>
<feature type="compositionally biased region" description="Polar residues" evidence="1">
    <location>
        <begin position="30"/>
        <end position="41"/>
    </location>
</feature>
<organism evidence="3 4">
    <name type="scientific">Echria macrotheca</name>
    <dbReference type="NCBI Taxonomy" id="438768"/>
    <lineage>
        <taxon>Eukaryota</taxon>
        <taxon>Fungi</taxon>
        <taxon>Dikarya</taxon>
        <taxon>Ascomycota</taxon>
        <taxon>Pezizomycotina</taxon>
        <taxon>Sordariomycetes</taxon>
        <taxon>Sordariomycetidae</taxon>
        <taxon>Sordariales</taxon>
        <taxon>Schizotheciaceae</taxon>
        <taxon>Echria</taxon>
    </lineage>
</organism>
<feature type="transmembrane region" description="Helical" evidence="2">
    <location>
        <begin position="75"/>
        <end position="96"/>
    </location>
</feature>
<keyword evidence="2" id="KW-0472">Membrane</keyword>
<feature type="compositionally biased region" description="Basic residues" evidence="1">
    <location>
        <begin position="316"/>
        <end position="325"/>
    </location>
</feature>
<keyword evidence="4" id="KW-1185">Reference proteome</keyword>
<feature type="compositionally biased region" description="Polar residues" evidence="1">
    <location>
        <begin position="327"/>
        <end position="336"/>
    </location>
</feature>
<feature type="region of interest" description="Disordered" evidence="1">
    <location>
        <begin position="1"/>
        <end position="51"/>
    </location>
</feature>
<keyword evidence="2" id="KW-0812">Transmembrane</keyword>
<accession>A0AAJ0F7K2</accession>
<dbReference type="AlphaFoldDB" id="A0AAJ0F7K2"/>
<evidence type="ECO:0000256" key="2">
    <source>
        <dbReference type="SAM" id="Phobius"/>
    </source>
</evidence>
<evidence type="ECO:0000256" key="1">
    <source>
        <dbReference type="SAM" id="MobiDB-lite"/>
    </source>
</evidence>
<evidence type="ECO:0000313" key="4">
    <source>
        <dbReference type="Proteomes" id="UP001239445"/>
    </source>
</evidence>
<protein>
    <submittedName>
        <fullName evidence="3">Uncharacterized protein</fullName>
    </submittedName>
</protein>
<dbReference type="EMBL" id="MU839831">
    <property type="protein sequence ID" value="KAK1756927.1"/>
    <property type="molecule type" value="Genomic_DNA"/>
</dbReference>